<name>A0A4P9WUI3_9FUNG</name>
<feature type="compositionally biased region" description="Basic and acidic residues" evidence="1">
    <location>
        <begin position="220"/>
        <end position="234"/>
    </location>
</feature>
<feature type="region of interest" description="Disordered" evidence="1">
    <location>
        <begin position="220"/>
        <end position="286"/>
    </location>
</feature>
<reference evidence="3" key="1">
    <citation type="journal article" date="2018" name="Nat. Microbiol.">
        <title>Leveraging single-cell genomics to expand the fungal tree of life.</title>
        <authorList>
            <person name="Ahrendt S.R."/>
            <person name="Quandt C.A."/>
            <person name="Ciobanu D."/>
            <person name="Clum A."/>
            <person name="Salamov A."/>
            <person name="Andreopoulos B."/>
            <person name="Cheng J.F."/>
            <person name="Woyke T."/>
            <person name="Pelin A."/>
            <person name="Henrissat B."/>
            <person name="Reynolds N.K."/>
            <person name="Benny G.L."/>
            <person name="Smith M.E."/>
            <person name="James T.Y."/>
            <person name="Grigoriev I.V."/>
        </authorList>
    </citation>
    <scope>NUCLEOTIDE SEQUENCE [LARGE SCALE GENOMIC DNA]</scope>
    <source>
        <strain evidence="3">ATCC 52028</strain>
    </source>
</reference>
<proteinExistence type="predicted"/>
<feature type="non-terminal residue" evidence="2">
    <location>
        <position position="1"/>
    </location>
</feature>
<evidence type="ECO:0000313" key="3">
    <source>
        <dbReference type="Proteomes" id="UP000268535"/>
    </source>
</evidence>
<feature type="region of interest" description="Disordered" evidence="1">
    <location>
        <begin position="183"/>
        <end position="207"/>
    </location>
</feature>
<feature type="compositionally biased region" description="Basic residues" evidence="1">
    <location>
        <begin position="265"/>
        <end position="284"/>
    </location>
</feature>
<gene>
    <name evidence="2" type="ORF">CAUPRSCDRAFT_12166</name>
</gene>
<dbReference type="EMBL" id="ML010319">
    <property type="protein sequence ID" value="RKO96135.1"/>
    <property type="molecule type" value="Genomic_DNA"/>
</dbReference>
<dbReference type="Proteomes" id="UP000268535">
    <property type="component" value="Unassembled WGS sequence"/>
</dbReference>
<evidence type="ECO:0000256" key="1">
    <source>
        <dbReference type="SAM" id="MobiDB-lite"/>
    </source>
</evidence>
<organism evidence="2 3">
    <name type="scientific">Caulochytrium protostelioides</name>
    <dbReference type="NCBI Taxonomy" id="1555241"/>
    <lineage>
        <taxon>Eukaryota</taxon>
        <taxon>Fungi</taxon>
        <taxon>Fungi incertae sedis</taxon>
        <taxon>Chytridiomycota</taxon>
        <taxon>Chytridiomycota incertae sedis</taxon>
        <taxon>Chytridiomycetes</taxon>
        <taxon>Caulochytriales</taxon>
        <taxon>Caulochytriaceae</taxon>
        <taxon>Caulochytrium</taxon>
    </lineage>
</organism>
<feature type="compositionally biased region" description="Gly residues" evidence="1">
    <location>
        <begin position="184"/>
        <end position="203"/>
    </location>
</feature>
<protein>
    <submittedName>
        <fullName evidence="2">Uncharacterized protein</fullName>
    </submittedName>
</protein>
<feature type="compositionally biased region" description="Basic and acidic residues" evidence="1">
    <location>
        <begin position="254"/>
        <end position="264"/>
    </location>
</feature>
<sequence>GGGLVLDLFDEAIRTQQHVGQALLAQQRHGLGLCRQRGRENRRHVAGERRFRISAGLAGLAGGLVRLQCSRDPGEQRLGGRLQCNERLVVLLLLRHEAVNLVAQPGELAAPHVGRNGGLVTGGAAPGWPVGAGWPDYVLHDEALRIAFQAPLQRGRGGLALGRREGSVVDDHSDEVAPRVHYAGPGGGVGLRGGGGEDVGGPQGEHDQIGGRELVHRTAGEPGDIARDGGDVARRGRGRRTCGPYGQRRAQPVGDDRRRVAEHAHRGRAAVGRRRRGHRGRRGRIAVETALPCDDVVTQHSE</sequence>
<dbReference type="AlphaFoldDB" id="A0A4P9WUI3"/>
<accession>A0A4P9WUI3</accession>
<evidence type="ECO:0000313" key="2">
    <source>
        <dbReference type="EMBL" id="RKO96135.1"/>
    </source>
</evidence>